<gene>
    <name evidence="3" type="ORF">BE15_35135</name>
</gene>
<evidence type="ECO:0008006" key="5">
    <source>
        <dbReference type="Google" id="ProtNLM"/>
    </source>
</evidence>
<dbReference type="SUPFAM" id="SSF56112">
    <property type="entry name" value="Protein kinase-like (PK-like)"/>
    <property type="match status" value="1"/>
</dbReference>
<keyword evidence="2" id="KW-0472">Membrane</keyword>
<sequence>MFALGVVLWELTTNQRLFRMDTDLDTLEKVQACVVPPPSTIVPDYPIELESVVMKALAKHRHDRFQTAREFSRALQSFLMRSGVFVGSEEVAQFVQQVFADRIQKREAHLAWAAEVTSTINVEQVRGRMSTTATDSVGLRSRGRDTEPQRLTPPQLLRHHAAPASGIAPVGRALPRDAADKQMVATSLMDDDEDVPTTVATREHAEPVRPPLHERPTVRPAAGRTTGPAAAVTPPPLAVQPAPAGRRDAPPPYQQVPARAQGGHSPPSLPQPPTPFPPPLDLDAGGHAPPPPRGLLDRGMESPLASTLALPPQAASPPVAPVPKAVSEASRHAHANRALAYGASPHGHGAAPSYALPRNGQGYAPAPPLPGASPAPAFPPPPSTTLGQAQQFAPAAPAQPPQSQIETALSLPRPDPAAIWAATQDAVSKGNGRNTLVLLAVIALTALCVIGIGALIYMKTRTVQPFPAHGGDVLPAPAPATGAATTGELHSGARPWTAGPPRPDEPARGTMRG</sequence>
<evidence type="ECO:0000256" key="1">
    <source>
        <dbReference type="SAM" id="MobiDB-lite"/>
    </source>
</evidence>
<organism evidence="3 4">
    <name type="scientific">Sorangium cellulosum</name>
    <name type="common">Polyangium cellulosum</name>
    <dbReference type="NCBI Taxonomy" id="56"/>
    <lineage>
        <taxon>Bacteria</taxon>
        <taxon>Pseudomonadati</taxon>
        <taxon>Myxococcota</taxon>
        <taxon>Polyangia</taxon>
        <taxon>Polyangiales</taxon>
        <taxon>Polyangiaceae</taxon>
        <taxon>Sorangium</taxon>
    </lineage>
</organism>
<feature type="region of interest" description="Disordered" evidence="1">
    <location>
        <begin position="477"/>
        <end position="513"/>
    </location>
</feature>
<feature type="compositionally biased region" description="Low complexity" evidence="1">
    <location>
        <begin position="220"/>
        <end position="232"/>
    </location>
</feature>
<feature type="region of interest" description="Disordered" evidence="1">
    <location>
        <begin position="128"/>
        <end position="173"/>
    </location>
</feature>
<dbReference type="Gene3D" id="1.10.510.10">
    <property type="entry name" value="Transferase(Phosphotransferase) domain 1"/>
    <property type="match status" value="1"/>
</dbReference>
<dbReference type="Proteomes" id="UP000075260">
    <property type="component" value="Unassembled WGS sequence"/>
</dbReference>
<keyword evidence="2" id="KW-0812">Transmembrane</keyword>
<comment type="caution">
    <text evidence="3">The sequence shown here is derived from an EMBL/GenBank/DDBJ whole genome shotgun (WGS) entry which is preliminary data.</text>
</comment>
<keyword evidence="2" id="KW-1133">Transmembrane helix</keyword>
<accession>A0A150QDZ6</accession>
<feature type="compositionally biased region" description="Pro residues" evidence="1">
    <location>
        <begin position="365"/>
        <end position="383"/>
    </location>
</feature>
<evidence type="ECO:0000313" key="4">
    <source>
        <dbReference type="Proteomes" id="UP000075260"/>
    </source>
</evidence>
<protein>
    <recommendedName>
        <fullName evidence="5">Protein kinase domain-containing protein</fullName>
    </recommendedName>
</protein>
<feature type="compositionally biased region" description="Basic and acidic residues" evidence="1">
    <location>
        <begin position="201"/>
        <end position="217"/>
    </location>
</feature>
<dbReference type="InterPro" id="IPR011009">
    <property type="entry name" value="Kinase-like_dom_sf"/>
</dbReference>
<feature type="transmembrane region" description="Helical" evidence="2">
    <location>
        <begin position="436"/>
        <end position="457"/>
    </location>
</feature>
<reference evidence="3 4" key="1">
    <citation type="submission" date="2014-02" db="EMBL/GenBank/DDBJ databases">
        <title>The small core and large imbalanced accessory genome model reveals a collaborative survival strategy of Sorangium cellulosum strains in nature.</title>
        <authorList>
            <person name="Han K."/>
            <person name="Peng R."/>
            <person name="Blom J."/>
            <person name="Li Y.-Z."/>
        </authorList>
    </citation>
    <scope>NUCLEOTIDE SEQUENCE [LARGE SCALE GENOMIC DNA]</scope>
    <source>
        <strain evidence="3 4">So0008-312</strain>
    </source>
</reference>
<feature type="compositionally biased region" description="Low complexity" evidence="1">
    <location>
        <begin position="302"/>
        <end position="313"/>
    </location>
</feature>
<name>A0A150QDZ6_SORCE</name>
<evidence type="ECO:0000313" key="3">
    <source>
        <dbReference type="EMBL" id="KYF66224.1"/>
    </source>
</evidence>
<dbReference type="AlphaFoldDB" id="A0A150QDZ6"/>
<dbReference type="EMBL" id="JEMA01000763">
    <property type="protein sequence ID" value="KYF66224.1"/>
    <property type="molecule type" value="Genomic_DNA"/>
</dbReference>
<proteinExistence type="predicted"/>
<feature type="compositionally biased region" description="Pro residues" evidence="1">
    <location>
        <begin position="267"/>
        <end position="280"/>
    </location>
</feature>
<evidence type="ECO:0000256" key="2">
    <source>
        <dbReference type="SAM" id="Phobius"/>
    </source>
</evidence>
<feature type="region of interest" description="Disordered" evidence="1">
    <location>
        <begin position="199"/>
        <end position="405"/>
    </location>
</feature>